<keyword evidence="1" id="KW-0732">Signal</keyword>
<accession>W0SDZ1</accession>
<dbReference type="KEGG" id="shd:SUTH_01190"/>
<dbReference type="STRING" id="1223802.SUTH_01190"/>
<name>W0SDZ1_9PROT</name>
<dbReference type="Pfam" id="PF12770">
    <property type="entry name" value="CHAT"/>
    <property type="match status" value="1"/>
</dbReference>
<dbReference type="HOGENOM" id="CLU_002404_2_1_4"/>
<evidence type="ECO:0000313" key="3">
    <source>
        <dbReference type="EMBL" id="BAO28990.1"/>
    </source>
</evidence>
<feature type="chain" id="PRO_5004795314" evidence="1">
    <location>
        <begin position="23"/>
        <end position="781"/>
    </location>
</feature>
<gene>
    <name evidence="3" type="ORF">SUTH_01190</name>
</gene>
<proteinExistence type="predicted"/>
<dbReference type="PANTHER" id="PTHR10098">
    <property type="entry name" value="RAPSYN-RELATED"/>
    <property type="match status" value="1"/>
</dbReference>
<dbReference type="InterPro" id="IPR011990">
    <property type="entry name" value="TPR-like_helical_dom_sf"/>
</dbReference>
<protein>
    <submittedName>
        <fullName evidence="3">Tetratricopeptide repeat domain protein</fullName>
    </submittedName>
</protein>
<dbReference type="PROSITE" id="PS00018">
    <property type="entry name" value="EF_HAND_1"/>
    <property type="match status" value="1"/>
</dbReference>
<dbReference type="RefSeq" id="WP_041097825.1">
    <property type="nucleotide sequence ID" value="NZ_AP012547.1"/>
</dbReference>
<dbReference type="SUPFAM" id="SSF48452">
    <property type="entry name" value="TPR-like"/>
    <property type="match status" value="1"/>
</dbReference>
<evidence type="ECO:0000259" key="2">
    <source>
        <dbReference type="Pfam" id="PF12770"/>
    </source>
</evidence>
<evidence type="ECO:0000313" key="4">
    <source>
        <dbReference type="Proteomes" id="UP000031637"/>
    </source>
</evidence>
<feature type="domain" description="CHAT" evidence="2">
    <location>
        <begin position="513"/>
        <end position="778"/>
    </location>
</feature>
<dbReference type="EMBL" id="AP012547">
    <property type="protein sequence ID" value="BAO28990.1"/>
    <property type="molecule type" value="Genomic_DNA"/>
</dbReference>
<sequence>MSRTLLGYAGLATLLFCLPASAQNKGEDAMYLDSAGRYADLVRLTEKQLAGGVEATTSHLGWLCIAYTRVKQYSKALDCAEKLDARIAKGDRVMTGHYVIDWDTDARPIPGMVRSEVYTELAQYAEAIKAGEQAVAFASDDKGTSTSVWTPQRYQATVLGTMVLAARLVGDEEQALGYLAKLEAVRIPFFGGPTISAYKDNALARAYMSMGKYDKALERLGERAGLAFAGAITNVFSPFAGRGDDVMATSEIPRQLMRGKALSETGKTTEAKTELEKILAHPRARELGDLYWLALYERARLAEKDQDNAKAAELYVKAIDVIEQQRSTINTEASKIGFVGDKQAVYGRLIAVLIEQGRANEAFDYVERSKSRALVDMLAAKKDFAAQDSAQAALVLAQLDAADLNARIQEGGAAPEARTSGVRNLQVAREALQSAAPELSTLVTVSSVPSDELKALVGPDETLVEYYYQGNELYAFLLDRERLLAVKLDATELSAQVQTLRKTLEATESAAWQEPARALYTRLWQPLEKLVTSRNLIVVAHGALHYLPFAALQDGEGKFLLDRYSLRFLPSASVLKFLRPVLQQKDTRLLALGNPDLDDARLDLAFAEGEAKLVASLYPSSRVLLRKDASESNFKKAGAVFSRIHFASHGKFQADEPLKSGLYLAKDADNDGILTVGELYSMNLEADLVTLSACETGLGKIASGDDVVGLTRGFLYAGSRSIVASLWSVDDKATATLMQAFHANLASMNKREALRQAQVKAREAFPHPFFWAAFQLTGRAE</sequence>
<reference evidence="3 4" key="1">
    <citation type="journal article" date="2014" name="Syst. Appl. Microbiol.">
        <title>Complete genomes of freshwater sulfur oxidizers Sulfuricella denitrificans skB26 and Sulfuritalea hydrogenivorans sk43H: genetic insights into the sulfur oxidation pathway of betaproteobacteria.</title>
        <authorList>
            <person name="Watanabe T."/>
            <person name="Kojima H."/>
            <person name="Fukui M."/>
        </authorList>
    </citation>
    <scope>NUCLEOTIDE SEQUENCE [LARGE SCALE GENOMIC DNA]</scope>
    <source>
        <strain evidence="3">DSM22779</strain>
    </source>
</reference>
<dbReference type="InterPro" id="IPR024983">
    <property type="entry name" value="CHAT_dom"/>
</dbReference>
<evidence type="ECO:0000256" key="1">
    <source>
        <dbReference type="SAM" id="SignalP"/>
    </source>
</evidence>
<dbReference type="InterPro" id="IPR018247">
    <property type="entry name" value="EF_Hand_1_Ca_BS"/>
</dbReference>
<dbReference type="Proteomes" id="UP000031637">
    <property type="component" value="Chromosome"/>
</dbReference>
<feature type="signal peptide" evidence="1">
    <location>
        <begin position="1"/>
        <end position="22"/>
    </location>
</feature>
<keyword evidence="4" id="KW-1185">Reference proteome</keyword>
<dbReference type="OrthoDB" id="8549434at2"/>
<organism evidence="3 4">
    <name type="scientific">Sulfuritalea hydrogenivorans sk43H</name>
    <dbReference type="NCBI Taxonomy" id="1223802"/>
    <lineage>
        <taxon>Bacteria</taxon>
        <taxon>Pseudomonadati</taxon>
        <taxon>Pseudomonadota</taxon>
        <taxon>Betaproteobacteria</taxon>
        <taxon>Nitrosomonadales</taxon>
        <taxon>Sterolibacteriaceae</taxon>
        <taxon>Sulfuritalea</taxon>
    </lineage>
</organism>
<dbReference type="Gene3D" id="1.25.40.10">
    <property type="entry name" value="Tetratricopeptide repeat domain"/>
    <property type="match status" value="2"/>
</dbReference>
<dbReference type="AlphaFoldDB" id="W0SDZ1"/>